<comment type="caution">
    <text evidence="5">The sequence shown here is derived from an EMBL/GenBank/DDBJ whole genome shotgun (WGS) entry which is preliminary data.</text>
</comment>
<protein>
    <submittedName>
        <fullName evidence="5">DnaD domain protein</fullName>
    </submittedName>
</protein>
<reference evidence="5" key="1">
    <citation type="submission" date="2020-06" db="EMBL/GenBank/DDBJ databases">
        <title>A novel thermopfilic bacterium from Erzurum, Turkey.</title>
        <authorList>
            <person name="Adiguzel A."/>
            <person name="Ay H."/>
            <person name="Baltaci M.O."/>
        </authorList>
    </citation>
    <scope>NUCLEOTIDE SEQUENCE</scope>
    <source>
        <strain evidence="5">P2</strain>
    </source>
</reference>
<feature type="region of interest" description="Disordered" evidence="2">
    <location>
        <begin position="459"/>
        <end position="478"/>
    </location>
</feature>
<proteinExistence type="inferred from homology"/>
<dbReference type="RefSeq" id="WP_173730734.1">
    <property type="nucleotide sequence ID" value="NZ_JABTTE010000007.1"/>
</dbReference>
<name>A0A8J8GCQ4_9BACI</name>
<dbReference type="EMBL" id="JABTTE010000007">
    <property type="protein sequence ID" value="NSL51525.1"/>
    <property type="molecule type" value="Genomic_DNA"/>
</dbReference>
<dbReference type="InterPro" id="IPR006343">
    <property type="entry name" value="DnaB/C_C"/>
</dbReference>
<feature type="domain" description="Replicative helicase loading/DNA remodeling protein DnaB N-terminal winged helix" evidence="4">
    <location>
        <begin position="10"/>
        <end position="173"/>
    </location>
</feature>
<dbReference type="Pfam" id="PF07261">
    <property type="entry name" value="DnaB_2"/>
    <property type="match status" value="1"/>
</dbReference>
<dbReference type="Gene3D" id="1.10.10.630">
    <property type="entry name" value="DnaD domain-like"/>
    <property type="match status" value="1"/>
</dbReference>
<evidence type="ECO:0000259" key="4">
    <source>
        <dbReference type="Pfam" id="PF25888"/>
    </source>
</evidence>
<organism evidence="5 6">
    <name type="scientific">Calidifontibacillus erzurumensis</name>
    <dbReference type="NCBI Taxonomy" id="2741433"/>
    <lineage>
        <taxon>Bacteria</taxon>
        <taxon>Bacillati</taxon>
        <taxon>Bacillota</taxon>
        <taxon>Bacilli</taxon>
        <taxon>Bacillales</taxon>
        <taxon>Bacillaceae</taxon>
        <taxon>Calidifontibacillus/Schinkia group</taxon>
        <taxon>Calidifontibacillus</taxon>
    </lineage>
</organism>
<dbReference type="AlphaFoldDB" id="A0A8J8GCQ4"/>
<dbReference type="Proteomes" id="UP000625804">
    <property type="component" value="Unassembled WGS sequence"/>
</dbReference>
<evidence type="ECO:0000256" key="1">
    <source>
        <dbReference type="ARBA" id="ARBA00093462"/>
    </source>
</evidence>
<accession>A0A8J8GCQ4</accession>
<evidence type="ECO:0000259" key="3">
    <source>
        <dbReference type="Pfam" id="PF07261"/>
    </source>
</evidence>
<dbReference type="Pfam" id="PF25888">
    <property type="entry name" value="WHD_DnaB"/>
    <property type="match status" value="1"/>
</dbReference>
<dbReference type="InterPro" id="IPR058660">
    <property type="entry name" value="WHD_DnaB"/>
</dbReference>
<keyword evidence="6" id="KW-1185">Reference proteome</keyword>
<feature type="region of interest" description="Disordered" evidence="2">
    <location>
        <begin position="406"/>
        <end position="427"/>
    </location>
</feature>
<evidence type="ECO:0000313" key="5">
    <source>
        <dbReference type="EMBL" id="NSL51525.1"/>
    </source>
</evidence>
<feature type="domain" description="DnaB/C C-terminal" evidence="3">
    <location>
        <begin position="337"/>
        <end position="394"/>
    </location>
</feature>
<comment type="similarity">
    <text evidence="1">Belongs to the DnaB/DnaD family.</text>
</comment>
<evidence type="ECO:0000256" key="2">
    <source>
        <dbReference type="SAM" id="MobiDB-lite"/>
    </source>
</evidence>
<dbReference type="InterPro" id="IPR034829">
    <property type="entry name" value="DnaD-like_sf"/>
</dbReference>
<gene>
    <name evidence="5" type="ORF">HR057_07040</name>
</gene>
<sequence length="478" mass="55930">MSEHWKELLPIDEYIVRTNGLLHDFDRQVLTMLYQPLIGATCFSLYMTLWGETEARSPLVNKHYHLMCITQLNLKQILEERKKLEGIGLLKTYVKHDDFHRTFIYELQPPLSPQDFFNDGVLNIYLYNRLGKSGFNKVKQFFSYEKINKDDYEEVTSAFSAVFSSLHPSELQVYNNEMNIALNSCENSEFVHRQNPPGIFIIEELFDFPLFFAGISDSLIPKDAFTDQVREVIAKLAFLYKIDPIEMKKVVIQALDEHDQIDIEQLRKAARDYYQFMNGDTLPSLVTRTQPLPLRSNQTQTADPSNKEEQLIQYLESISPYQFLVDLSGGVEPSVADLQIVEHVMINQKLPPGVVNVLIHYVMLRTDMKLSKNYVEKIAAHWARKEIKTVKQAMNLAKEEHRQYQEWASDKQKKEKKSSQTNQRFGKEQLTLDMKRRLLMLGADEQEEKTVSKNVELTEEERKKRREKMFNLLEGKRE</sequence>
<evidence type="ECO:0000313" key="6">
    <source>
        <dbReference type="Proteomes" id="UP000625804"/>
    </source>
</evidence>